<evidence type="ECO:0000313" key="1">
    <source>
        <dbReference type="EMBL" id="KKZ12041.1"/>
    </source>
</evidence>
<reference evidence="1 2" key="1">
    <citation type="submission" date="2015-01" db="EMBL/GenBank/DDBJ databases">
        <title>Lifestyle Evolution in Cyanobacterial Symbionts of Sponges.</title>
        <authorList>
            <person name="Burgsdorf I."/>
            <person name="Slaby B.M."/>
            <person name="Handley K.M."/>
            <person name="Haber M."/>
            <person name="Blom J."/>
            <person name="Marshall C.W."/>
            <person name="Gilbert J.A."/>
            <person name="Hentschel U."/>
            <person name="Steindler L."/>
        </authorList>
    </citation>
    <scope>NUCLEOTIDE SEQUENCE [LARGE SCALE GENOMIC DNA]</scope>
    <source>
        <strain evidence="1">SP3</strain>
    </source>
</reference>
<gene>
    <name evidence="1" type="ORF">TE42_06010</name>
</gene>
<sequence>MKIFSMTDFLMVRGHPIGRGCPMFRGFLVEVPPGWNAGGDALLRQQGMDLVAVIPLVPHQGS</sequence>
<organism evidence="1 2">
    <name type="scientific">Candidatus Synechococcus spongiarum SP3</name>
    <dbReference type="NCBI Taxonomy" id="1604020"/>
    <lineage>
        <taxon>Bacteria</taxon>
        <taxon>Bacillati</taxon>
        <taxon>Cyanobacteriota</taxon>
        <taxon>Cyanophyceae</taxon>
        <taxon>Synechococcales</taxon>
        <taxon>Synechococcaceae</taxon>
        <taxon>Synechococcus</taxon>
    </lineage>
</organism>
<accession>A0A0G2J4R6</accession>
<name>A0A0G2J4R6_9SYNE</name>
<dbReference type="AlphaFoldDB" id="A0A0G2J4R6"/>
<proteinExistence type="predicted"/>
<comment type="caution">
    <text evidence="1">The sequence shown here is derived from an EMBL/GenBank/DDBJ whole genome shotgun (WGS) entry which is preliminary data.</text>
</comment>
<dbReference type="EMBL" id="JXQG01000031">
    <property type="protein sequence ID" value="KKZ12041.1"/>
    <property type="molecule type" value="Genomic_DNA"/>
</dbReference>
<protein>
    <submittedName>
        <fullName evidence="1">Uncharacterized protein</fullName>
    </submittedName>
</protein>
<dbReference type="Proteomes" id="UP000035067">
    <property type="component" value="Unassembled WGS sequence"/>
</dbReference>
<evidence type="ECO:0000313" key="2">
    <source>
        <dbReference type="Proteomes" id="UP000035067"/>
    </source>
</evidence>